<dbReference type="PANTHER" id="PTHR11177:SF390">
    <property type="entry name" value="CHITINASE 11"/>
    <property type="match status" value="1"/>
</dbReference>
<feature type="domain" description="GH18" evidence="8">
    <location>
        <begin position="84"/>
        <end position="451"/>
    </location>
</feature>
<evidence type="ECO:0000256" key="5">
    <source>
        <dbReference type="RuleBase" id="RU000489"/>
    </source>
</evidence>
<evidence type="ECO:0000259" key="8">
    <source>
        <dbReference type="PROSITE" id="PS51910"/>
    </source>
</evidence>
<keyword evidence="3" id="KW-0325">Glycoprotein</keyword>
<dbReference type="EMBL" id="CAKOGL010000031">
    <property type="protein sequence ID" value="CAH2107896.1"/>
    <property type="molecule type" value="Genomic_DNA"/>
</dbReference>
<evidence type="ECO:0000256" key="2">
    <source>
        <dbReference type="ARBA" id="ARBA00022801"/>
    </source>
</evidence>
<keyword evidence="2 5" id="KW-0378">Hydrolase</keyword>
<dbReference type="InterPro" id="IPR029070">
    <property type="entry name" value="Chitinase_insertion_sf"/>
</dbReference>
<protein>
    <recommendedName>
        <fullName evidence="8">GH18 domain-containing protein</fullName>
    </recommendedName>
</protein>
<evidence type="ECO:0000256" key="1">
    <source>
        <dbReference type="ARBA" id="ARBA00022729"/>
    </source>
</evidence>
<keyword evidence="10" id="KW-1185">Reference proteome</keyword>
<dbReference type="InterPro" id="IPR001579">
    <property type="entry name" value="Glyco_hydro_18_chit_AS"/>
</dbReference>
<dbReference type="SUPFAM" id="SSF51445">
    <property type="entry name" value="(Trans)glycosidases"/>
    <property type="match status" value="1"/>
</dbReference>
<gene>
    <name evidence="9" type="ORF">EEDITHA_LOCUS21884</name>
</gene>
<dbReference type="InterPro" id="IPR017853">
    <property type="entry name" value="GH"/>
</dbReference>
<dbReference type="SUPFAM" id="SSF54556">
    <property type="entry name" value="Chitinase insertion domain"/>
    <property type="match status" value="1"/>
</dbReference>
<keyword evidence="1" id="KW-0732">Signal</keyword>
<name>A0AAU9VCD2_EUPED</name>
<dbReference type="GO" id="GO:0004568">
    <property type="term" value="F:chitinase activity"/>
    <property type="evidence" value="ECO:0007669"/>
    <property type="project" value="UniProtKB-ARBA"/>
</dbReference>
<dbReference type="Pfam" id="PF00704">
    <property type="entry name" value="Glyco_hydro_18"/>
    <property type="match status" value="1"/>
</dbReference>
<proteinExistence type="inferred from homology"/>
<dbReference type="Gene3D" id="3.10.50.10">
    <property type="match status" value="1"/>
</dbReference>
<sequence length="454" mass="51596">MVFKKIKSGKCVVPIQPTISQDMNVRTTKNENFCQITHLMIIILALFLTALLLCIVSLQALGLQQMLLWRLESSDTSVPETVGDVVSCYYNIPNPTNSTQLMPSSIHPHLCTHINIAFAQVRNKEIYLEDNQLKILPDIVKLKTYNPDLKILLSVGGAGNDKGFSEMVVNHASRKIFIKSIKNILRKFSLDGIDLDWEFPAVKEYHEVFRKRERQHFSQLLREIRTEYIREKRNYLLTVAVASPHIIVDVAYDVDQINMYVDYANIMTYDFHVYSKLTPFTGLNSPLHARPDEQLYLATLNVNYTVQMYKDKGLDPLKIVVGIPTYGHSFTLVNANNAKVGSPASGFGKLGSLGFVNYPDICMFLRDFHNDTVIKEDMEAKVPYLYKESEWISYDNANSVVAKAKYIRENKLRGAMIYSLNADDYNGICDKLSGNVKFPLATTVRNTLNVNPQS</sequence>
<organism evidence="9 10">
    <name type="scientific">Euphydryas editha</name>
    <name type="common">Edith's checkerspot</name>
    <dbReference type="NCBI Taxonomy" id="104508"/>
    <lineage>
        <taxon>Eukaryota</taxon>
        <taxon>Metazoa</taxon>
        <taxon>Ecdysozoa</taxon>
        <taxon>Arthropoda</taxon>
        <taxon>Hexapoda</taxon>
        <taxon>Insecta</taxon>
        <taxon>Pterygota</taxon>
        <taxon>Neoptera</taxon>
        <taxon>Endopterygota</taxon>
        <taxon>Lepidoptera</taxon>
        <taxon>Glossata</taxon>
        <taxon>Ditrysia</taxon>
        <taxon>Papilionoidea</taxon>
        <taxon>Nymphalidae</taxon>
        <taxon>Nymphalinae</taxon>
        <taxon>Euphydryas</taxon>
    </lineage>
</organism>
<evidence type="ECO:0000256" key="3">
    <source>
        <dbReference type="ARBA" id="ARBA00023180"/>
    </source>
</evidence>
<dbReference type="FunFam" id="3.10.50.10:FF:000003">
    <property type="entry name" value="Class V chitinase CHIT5b"/>
    <property type="match status" value="1"/>
</dbReference>
<dbReference type="GO" id="GO:0006032">
    <property type="term" value="P:chitin catabolic process"/>
    <property type="evidence" value="ECO:0007669"/>
    <property type="project" value="TreeGrafter"/>
</dbReference>
<keyword evidence="7" id="KW-0472">Membrane</keyword>
<dbReference type="PROSITE" id="PS51910">
    <property type="entry name" value="GH18_2"/>
    <property type="match status" value="1"/>
</dbReference>
<accession>A0AAU9VCD2</accession>
<evidence type="ECO:0000256" key="6">
    <source>
        <dbReference type="RuleBase" id="RU004453"/>
    </source>
</evidence>
<dbReference type="InterPro" id="IPR001223">
    <property type="entry name" value="Glyco_hydro18_cat"/>
</dbReference>
<comment type="similarity">
    <text evidence="6">Belongs to the glycosyl hydrolase 18 family.</text>
</comment>
<evidence type="ECO:0000256" key="7">
    <source>
        <dbReference type="SAM" id="Phobius"/>
    </source>
</evidence>
<dbReference type="Gene3D" id="3.20.20.80">
    <property type="entry name" value="Glycosidases"/>
    <property type="match status" value="1"/>
</dbReference>
<dbReference type="GO" id="GO:0008061">
    <property type="term" value="F:chitin binding"/>
    <property type="evidence" value="ECO:0007669"/>
    <property type="project" value="InterPro"/>
</dbReference>
<keyword evidence="4 5" id="KW-0326">Glycosidase</keyword>
<dbReference type="GO" id="GO:0005576">
    <property type="term" value="C:extracellular region"/>
    <property type="evidence" value="ECO:0007669"/>
    <property type="project" value="TreeGrafter"/>
</dbReference>
<dbReference type="AlphaFoldDB" id="A0AAU9VCD2"/>
<dbReference type="Proteomes" id="UP001153954">
    <property type="component" value="Unassembled WGS sequence"/>
</dbReference>
<dbReference type="PROSITE" id="PS01095">
    <property type="entry name" value="GH18_1"/>
    <property type="match status" value="1"/>
</dbReference>
<keyword evidence="7" id="KW-1133">Transmembrane helix</keyword>
<reference evidence="9" key="1">
    <citation type="submission" date="2022-03" db="EMBL/GenBank/DDBJ databases">
        <authorList>
            <person name="Tunstrom K."/>
        </authorList>
    </citation>
    <scope>NUCLEOTIDE SEQUENCE</scope>
</reference>
<comment type="caution">
    <text evidence="9">The sequence shown here is derived from an EMBL/GenBank/DDBJ whole genome shotgun (WGS) entry which is preliminary data.</text>
</comment>
<feature type="transmembrane region" description="Helical" evidence="7">
    <location>
        <begin position="39"/>
        <end position="61"/>
    </location>
</feature>
<dbReference type="PANTHER" id="PTHR11177">
    <property type="entry name" value="CHITINASE"/>
    <property type="match status" value="1"/>
</dbReference>
<keyword evidence="7" id="KW-0812">Transmembrane</keyword>
<dbReference type="GO" id="GO:0005975">
    <property type="term" value="P:carbohydrate metabolic process"/>
    <property type="evidence" value="ECO:0007669"/>
    <property type="project" value="InterPro"/>
</dbReference>
<evidence type="ECO:0000256" key="4">
    <source>
        <dbReference type="ARBA" id="ARBA00023295"/>
    </source>
</evidence>
<evidence type="ECO:0000313" key="10">
    <source>
        <dbReference type="Proteomes" id="UP001153954"/>
    </source>
</evidence>
<dbReference type="InterPro" id="IPR050314">
    <property type="entry name" value="Glycosyl_Hydrlase_18"/>
</dbReference>
<evidence type="ECO:0000313" key="9">
    <source>
        <dbReference type="EMBL" id="CAH2107896.1"/>
    </source>
</evidence>
<dbReference type="SMART" id="SM00636">
    <property type="entry name" value="Glyco_18"/>
    <property type="match status" value="1"/>
</dbReference>
<dbReference type="InterPro" id="IPR011583">
    <property type="entry name" value="Chitinase_II/V-like_cat"/>
</dbReference>